<dbReference type="Proteomes" id="UP000032101">
    <property type="component" value="Unassembled WGS sequence"/>
</dbReference>
<dbReference type="InterPro" id="IPR045508">
    <property type="entry name" value="DUF6482"/>
</dbReference>
<dbReference type="RefSeq" id="WP_042728471.1">
    <property type="nucleotide sequence ID" value="NZ_JXNZ01000020.1"/>
</dbReference>
<evidence type="ECO:0000313" key="2">
    <source>
        <dbReference type="Proteomes" id="UP000032101"/>
    </source>
</evidence>
<accession>A0A0D0PQ81</accession>
<comment type="caution">
    <text evidence="1">The sequence shown here is derived from an EMBL/GenBank/DDBJ whole genome shotgun (WGS) entry which is preliminary data.</text>
</comment>
<dbReference type="AlphaFoldDB" id="A0A0D0PQ81"/>
<dbReference type="Pfam" id="PF20090">
    <property type="entry name" value="DUF6482"/>
    <property type="match status" value="1"/>
</dbReference>
<name>A0A0D0PQ81_PSEFL</name>
<evidence type="ECO:0000313" key="1">
    <source>
        <dbReference type="EMBL" id="KIQ60763.1"/>
    </source>
</evidence>
<dbReference type="OrthoDB" id="7063376at2"/>
<proteinExistence type="predicted"/>
<sequence length="101" mass="11048">MNLSQLTERVTAGEVEALELLSLEGGFYLLRAMTGTGPVTLSDAQGQPVRLRSSTELRQLLIDLPPVPCTLVQHVVHDEMCGQRDGPITPLRLPLTLASQW</sequence>
<organism evidence="1 2">
    <name type="scientific">Pseudomonas fluorescens</name>
    <dbReference type="NCBI Taxonomy" id="294"/>
    <lineage>
        <taxon>Bacteria</taxon>
        <taxon>Pseudomonadati</taxon>
        <taxon>Pseudomonadota</taxon>
        <taxon>Gammaproteobacteria</taxon>
        <taxon>Pseudomonadales</taxon>
        <taxon>Pseudomonadaceae</taxon>
        <taxon>Pseudomonas</taxon>
    </lineage>
</organism>
<dbReference type="EMBL" id="JXNZ01000020">
    <property type="protein sequence ID" value="KIQ60763.1"/>
    <property type="molecule type" value="Genomic_DNA"/>
</dbReference>
<dbReference type="PATRIC" id="fig|294.124.peg.753"/>
<gene>
    <name evidence="1" type="ORF">RL74_03680</name>
</gene>
<protein>
    <submittedName>
        <fullName evidence="1">Metal ABC transporter ATPase</fullName>
    </submittedName>
</protein>
<reference evidence="1 2" key="1">
    <citation type="submission" date="2015-01" db="EMBL/GenBank/DDBJ databases">
        <title>Draft Genome Sequence of the Biocontrol and Plant Growth-Promoting Rhizobacteria (PGPR) Pseudomonas fluorescens UM270.</title>
        <authorList>
            <person name="Hernandez-Salmeron J.E."/>
            <person name="Santoyo G."/>
            <person name="Moreno-Hagelsieb G."/>
            <person name="Hernandez-Leon R."/>
        </authorList>
    </citation>
    <scope>NUCLEOTIDE SEQUENCE [LARGE SCALE GENOMIC DNA]</scope>
    <source>
        <strain evidence="1 2">UM270</strain>
    </source>
</reference>